<name>A0AAU9LA96_9STRA</name>
<protein>
    <recommendedName>
        <fullName evidence="6">YqaJ viral recombinase domain-containing protein</fullName>
    </recommendedName>
</protein>
<evidence type="ECO:0008006" key="6">
    <source>
        <dbReference type="Google" id="ProtNLM"/>
    </source>
</evidence>
<feature type="region of interest" description="Disordered" evidence="1">
    <location>
        <begin position="218"/>
        <end position="277"/>
    </location>
</feature>
<evidence type="ECO:0000313" key="2">
    <source>
        <dbReference type="EMBL" id="CAH0482543.1"/>
    </source>
</evidence>
<dbReference type="Proteomes" id="UP001160483">
    <property type="component" value="Unassembled WGS sequence"/>
</dbReference>
<proteinExistence type="predicted"/>
<reference evidence="2 4" key="1">
    <citation type="submission" date="2021-11" db="EMBL/GenBank/DDBJ databases">
        <authorList>
            <person name="Islam A."/>
            <person name="Islam S."/>
            <person name="Flora M.S."/>
            <person name="Rahman M."/>
            <person name="Ziaur R.M."/>
            <person name="Epstein J.H."/>
            <person name="Hassan M."/>
            <person name="Klassen M."/>
            <person name="Woodard K."/>
            <person name="Webb A."/>
            <person name="Webby R.J."/>
            <person name="El Zowalaty M.E."/>
        </authorList>
    </citation>
    <scope>NUCLEOTIDE SEQUENCE</scope>
    <source>
        <strain evidence="3">Pbs1</strain>
        <strain evidence="2">Pbs3</strain>
    </source>
</reference>
<feature type="region of interest" description="Disordered" evidence="1">
    <location>
        <begin position="307"/>
        <end position="331"/>
    </location>
</feature>
<gene>
    <name evidence="3" type="ORF">PBS001_LOCUS5706</name>
    <name evidence="2" type="ORF">PBS003_LOCUS9131</name>
</gene>
<organism evidence="2 5">
    <name type="scientific">Peronospora belbahrii</name>
    <dbReference type="NCBI Taxonomy" id="622444"/>
    <lineage>
        <taxon>Eukaryota</taxon>
        <taxon>Sar</taxon>
        <taxon>Stramenopiles</taxon>
        <taxon>Oomycota</taxon>
        <taxon>Peronosporomycetes</taxon>
        <taxon>Peronosporales</taxon>
        <taxon>Peronosporaceae</taxon>
        <taxon>Peronospora</taxon>
    </lineage>
</organism>
<accession>A0AAU9LA96</accession>
<evidence type="ECO:0000313" key="5">
    <source>
        <dbReference type="Proteomes" id="UP001160483"/>
    </source>
</evidence>
<dbReference type="EMBL" id="CAKKTJ010000335">
    <property type="protein sequence ID" value="CAH0482543.1"/>
    <property type="molecule type" value="Genomic_DNA"/>
</dbReference>
<feature type="compositionally biased region" description="Basic residues" evidence="1">
    <location>
        <begin position="314"/>
        <end position="325"/>
    </location>
</feature>
<evidence type="ECO:0000313" key="4">
    <source>
        <dbReference type="Proteomes" id="UP001158986"/>
    </source>
</evidence>
<dbReference type="EMBL" id="CAKLCB010000280">
    <property type="protein sequence ID" value="CAH0519170.1"/>
    <property type="molecule type" value="Genomic_DNA"/>
</dbReference>
<feature type="compositionally biased region" description="Polar residues" evidence="1">
    <location>
        <begin position="264"/>
        <end position="275"/>
    </location>
</feature>
<dbReference type="AlphaFoldDB" id="A0AAU9LA96"/>
<evidence type="ECO:0000313" key="3">
    <source>
        <dbReference type="EMBL" id="CAH0519170.1"/>
    </source>
</evidence>
<comment type="caution">
    <text evidence="2">The sequence shown here is derived from an EMBL/GenBank/DDBJ whole genome shotgun (WGS) entry which is preliminary data.</text>
</comment>
<evidence type="ECO:0000256" key="1">
    <source>
        <dbReference type="SAM" id="MobiDB-lite"/>
    </source>
</evidence>
<sequence>MTSVQGSQAVETYLRNFVGETAHYKEILEITLCYGVQCLSRTCSLKGISCDKLRIITEYDTVKKQDFYVYNESQCNDKEGGRRQQWMPLEVKTKPSHAWRDGEVEMPEFCGILAVASSHCFTADPKSANDAMLYSLSPSFDEIAYLTKLLGKSFVDVMWKRFEERKGSQITTREAIDEEFHEIDQRKTVATLLPLEMPITSFTEFLGTYVTECVRQRTRSADNSESDNGEGVALNDEQENTDARGGVFVDKPSPSFVTSRRRNASTPSIGIANTHSHVDPIQKNHPLLRQLQPHQVTCSLQHVQSKIQPELQTRRQKPLRVKRTQSQRMTRDSLASARLAEYDARRELQNVRDGRLASKMFVRNITTGAAALEIVDGFMKSPLMDTFGRGDMFVSGRTTQTTDPTQPCSAQKDPLKQELCGATPFGDSSLGCEPELRHRSEILPKQRNCQECLDDFGPLHTKIVRPKWNKEDVTKSDSRTRKIKFEWNFEHVPRGNYETTDCPNAWTKFEEEASEEGIAREINHFVDDLGDTLSESSDLVFQWLEGAV</sequence>
<keyword evidence="4" id="KW-1185">Reference proteome</keyword>
<dbReference type="Proteomes" id="UP001158986">
    <property type="component" value="Unassembled WGS sequence"/>
</dbReference>